<protein>
    <recommendedName>
        <fullName evidence="9">Kinetochore protein SPC25</fullName>
    </recommendedName>
</protein>
<gene>
    <name evidence="11" type="ORF">TDIB3V08_LOCUS3472</name>
</gene>
<dbReference type="Pfam" id="PF08234">
    <property type="entry name" value="Spindle_Spc25"/>
    <property type="match status" value="1"/>
</dbReference>
<evidence type="ECO:0000256" key="2">
    <source>
        <dbReference type="ARBA" id="ARBA00006379"/>
    </source>
</evidence>
<keyword evidence="8 9" id="KW-0137">Centromere</keyword>
<keyword evidence="9" id="KW-0995">Kinetochore</keyword>
<name>A0A7R8VFG9_TIMDO</name>
<reference evidence="11" key="1">
    <citation type="submission" date="2020-11" db="EMBL/GenBank/DDBJ databases">
        <authorList>
            <person name="Tran Van P."/>
        </authorList>
    </citation>
    <scope>NUCLEOTIDE SEQUENCE</scope>
</reference>
<keyword evidence="5 9" id="KW-0498">Mitosis</keyword>
<evidence type="ECO:0000259" key="10">
    <source>
        <dbReference type="Pfam" id="PF08234"/>
    </source>
</evidence>
<dbReference type="AlphaFoldDB" id="A0A7R8VFG9"/>
<evidence type="ECO:0000256" key="4">
    <source>
        <dbReference type="ARBA" id="ARBA00022618"/>
    </source>
</evidence>
<comment type="subunit">
    <text evidence="9">Component of the NDC80 complex.</text>
</comment>
<evidence type="ECO:0000256" key="3">
    <source>
        <dbReference type="ARBA" id="ARBA00022454"/>
    </source>
</evidence>
<organism evidence="11">
    <name type="scientific">Timema douglasi</name>
    <name type="common">Walking stick</name>
    <dbReference type="NCBI Taxonomy" id="61478"/>
    <lineage>
        <taxon>Eukaryota</taxon>
        <taxon>Metazoa</taxon>
        <taxon>Ecdysozoa</taxon>
        <taxon>Arthropoda</taxon>
        <taxon>Hexapoda</taxon>
        <taxon>Insecta</taxon>
        <taxon>Pterygota</taxon>
        <taxon>Neoptera</taxon>
        <taxon>Polyneoptera</taxon>
        <taxon>Phasmatodea</taxon>
        <taxon>Timematodea</taxon>
        <taxon>Timematoidea</taxon>
        <taxon>Timematidae</taxon>
        <taxon>Timema</taxon>
    </lineage>
</organism>
<keyword evidence="7 9" id="KW-0131">Cell cycle</keyword>
<accession>A0A7R8VFG9</accession>
<dbReference type="GO" id="GO:0007059">
    <property type="term" value="P:chromosome segregation"/>
    <property type="evidence" value="ECO:0007669"/>
    <property type="project" value="InterPro"/>
</dbReference>
<evidence type="ECO:0000256" key="1">
    <source>
        <dbReference type="ARBA" id="ARBA00004584"/>
    </source>
</evidence>
<comment type="function">
    <text evidence="9">Acts as a component of the essential kinetochore-associated NDC80 complex, which is required for chromosome segregation and spindle checkpoint activity.</text>
</comment>
<sequence>MMKKYAQFLVDENLEEQCVEDTWEKQYKLSSEKLIASRDARSKSIISAKEKVKMETDLKNIWNAHLKVILNYKVNLQCHIDLVDIESNTFILSFFQEVKRADPDFFIKLSYKTPDEWTLLDMKPMLPDYDSLCTKLHHSRDILTFLVRVYEEFTALKEN</sequence>
<evidence type="ECO:0000256" key="8">
    <source>
        <dbReference type="ARBA" id="ARBA00023328"/>
    </source>
</evidence>
<dbReference type="InterPro" id="IPR013255">
    <property type="entry name" value="Spc25_C"/>
</dbReference>
<feature type="domain" description="Chromosome segregation protein Spc25 C-terminal" evidence="10">
    <location>
        <begin position="95"/>
        <end position="153"/>
    </location>
</feature>
<evidence type="ECO:0000256" key="5">
    <source>
        <dbReference type="ARBA" id="ARBA00022776"/>
    </source>
</evidence>
<evidence type="ECO:0000256" key="7">
    <source>
        <dbReference type="ARBA" id="ARBA00023306"/>
    </source>
</evidence>
<keyword evidence="3 9" id="KW-0158">Chromosome</keyword>
<dbReference type="Gene3D" id="3.30.457.50">
    <property type="entry name" value="Chromosome segregation protein Spc25"/>
    <property type="match status" value="1"/>
</dbReference>
<evidence type="ECO:0000256" key="6">
    <source>
        <dbReference type="ARBA" id="ARBA00023054"/>
    </source>
</evidence>
<comment type="similarity">
    <text evidence="2 9">Belongs to the SPC25 family.</text>
</comment>
<comment type="subcellular location">
    <subcellularLocation>
        <location evidence="1">Chromosome</location>
        <location evidence="1">Centromere</location>
    </subcellularLocation>
    <subcellularLocation>
        <location evidence="9">Nucleus</location>
    </subcellularLocation>
    <subcellularLocation>
        <location evidence="9">Chromosome</location>
        <location evidence="9">Centromere</location>
        <location evidence="9">Kinetochore</location>
    </subcellularLocation>
</comment>
<proteinExistence type="inferred from homology"/>
<keyword evidence="4 9" id="KW-0132">Cell division</keyword>
<dbReference type="EMBL" id="OA565507">
    <property type="protein sequence ID" value="CAD7197159.1"/>
    <property type="molecule type" value="Genomic_DNA"/>
</dbReference>
<dbReference type="GO" id="GO:0005634">
    <property type="term" value="C:nucleus"/>
    <property type="evidence" value="ECO:0007669"/>
    <property type="project" value="UniProtKB-SubCell"/>
</dbReference>
<keyword evidence="6" id="KW-0175">Coiled coil</keyword>
<dbReference type="GO" id="GO:0051301">
    <property type="term" value="P:cell division"/>
    <property type="evidence" value="ECO:0007669"/>
    <property type="project" value="UniProtKB-UniRule"/>
</dbReference>
<evidence type="ECO:0000313" key="11">
    <source>
        <dbReference type="EMBL" id="CAD7197159.1"/>
    </source>
</evidence>
<evidence type="ECO:0000256" key="9">
    <source>
        <dbReference type="RuleBase" id="RU367150"/>
    </source>
</evidence>
<keyword evidence="9" id="KW-0539">Nucleus</keyword>
<dbReference type="GO" id="GO:0031262">
    <property type="term" value="C:Ndc80 complex"/>
    <property type="evidence" value="ECO:0007669"/>
    <property type="project" value="InterPro"/>
</dbReference>